<evidence type="ECO:0000259" key="2">
    <source>
        <dbReference type="PROSITE" id="PS50851"/>
    </source>
</evidence>
<comment type="caution">
    <text evidence="3">The sequence shown here is derived from an EMBL/GenBank/DDBJ whole genome shotgun (WGS) entry which is preliminary data.</text>
</comment>
<dbReference type="PROSITE" id="PS50851">
    <property type="entry name" value="CHEW"/>
    <property type="match status" value="1"/>
</dbReference>
<dbReference type="InterPro" id="IPR002545">
    <property type="entry name" value="CheW-lke_dom"/>
</dbReference>
<dbReference type="EMBL" id="SJPT01000008">
    <property type="protein sequence ID" value="TWU20528.1"/>
    <property type="molecule type" value="Genomic_DNA"/>
</dbReference>
<gene>
    <name evidence="3" type="primary">cheW</name>
    <name evidence="3" type="ORF">Pla52o_44060</name>
</gene>
<keyword evidence="4" id="KW-1185">Reference proteome</keyword>
<feature type="domain" description="CheW-like" evidence="2">
    <location>
        <begin position="2"/>
        <end position="149"/>
    </location>
</feature>
<dbReference type="GO" id="GO:0005829">
    <property type="term" value="C:cytosol"/>
    <property type="evidence" value="ECO:0007669"/>
    <property type="project" value="TreeGrafter"/>
</dbReference>
<evidence type="ECO:0000256" key="1">
    <source>
        <dbReference type="SAM" id="MobiDB-lite"/>
    </source>
</evidence>
<dbReference type="InterPro" id="IPR036061">
    <property type="entry name" value="CheW-like_dom_sf"/>
</dbReference>
<accession>A0A5C6C8M6</accession>
<dbReference type="AlphaFoldDB" id="A0A5C6C8M6"/>
<reference evidence="3 4" key="1">
    <citation type="submission" date="2019-02" db="EMBL/GenBank/DDBJ databases">
        <title>Deep-cultivation of Planctomycetes and their phenomic and genomic characterization uncovers novel biology.</title>
        <authorList>
            <person name="Wiegand S."/>
            <person name="Jogler M."/>
            <person name="Boedeker C."/>
            <person name="Pinto D."/>
            <person name="Vollmers J."/>
            <person name="Rivas-Marin E."/>
            <person name="Kohn T."/>
            <person name="Peeters S.H."/>
            <person name="Heuer A."/>
            <person name="Rast P."/>
            <person name="Oberbeckmann S."/>
            <person name="Bunk B."/>
            <person name="Jeske O."/>
            <person name="Meyerdierks A."/>
            <person name="Storesund J.E."/>
            <person name="Kallscheuer N."/>
            <person name="Luecker S."/>
            <person name="Lage O.M."/>
            <person name="Pohl T."/>
            <person name="Merkel B.J."/>
            <person name="Hornburger P."/>
            <person name="Mueller R.-W."/>
            <person name="Bruemmer F."/>
            <person name="Labrenz M."/>
            <person name="Spormann A.M."/>
            <person name="Op Den Camp H."/>
            <person name="Overmann J."/>
            <person name="Amann R."/>
            <person name="Jetten M.S.M."/>
            <person name="Mascher T."/>
            <person name="Medema M.H."/>
            <person name="Devos D.P."/>
            <person name="Kaster A.-K."/>
            <person name="Ovreas L."/>
            <person name="Rohde M."/>
            <person name="Galperin M.Y."/>
            <person name="Jogler C."/>
        </authorList>
    </citation>
    <scope>NUCLEOTIDE SEQUENCE [LARGE SCALE GENOMIC DNA]</scope>
    <source>
        <strain evidence="3 4">Pla52o</strain>
    </source>
</reference>
<dbReference type="PANTHER" id="PTHR22617:SF23">
    <property type="entry name" value="CHEMOTAXIS PROTEIN CHEW"/>
    <property type="match status" value="1"/>
</dbReference>
<proteinExistence type="predicted"/>
<evidence type="ECO:0000313" key="3">
    <source>
        <dbReference type="EMBL" id="TWU20528.1"/>
    </source>
</evidence>
<dbReference type="GO" id="GO:0006935">
    <property type="term" value="P:chemotaxis"/>
    <property type="evidence" value="ECO:0007669"/>
    <property type="project" value="InterPro"/>
</dbReference>
<dbReference type="RefSeq" id="WP_146596458.1">
    <property type="nucleotide sequence ID" value="NZ_SJPT01000008.1"/>
</dbReference>
<dbReference type="GO" id="GO:0007165">
    <property type="term" value="P:signal transduction"/>
    <property type="evidence" value="ECO:0007669"/>
    <property type="project" value="InterPro"/>
</dbReference>
<evidence type="ECO:0000313" key="4">
    <source>
        <dbReference type="Proteomes" id="UP000316304"/>
    </source>
</evidence>
<organism evidence="3 4">
    <name type="scientific">Novipirellula galeiformis</name>
    <dbReference type="NCBI Taxonomy" id="2528004"/>
    <lineage>
        <taxon>Bacteria</taxon>
        <taxon>Pseudomonadati</taxon>
        <taxon>Planctomycetota</taxon>
        <taxon>Planctomycetia</taxon>
        <taxon>Pirellulales</taxon>
        <taxon>Pirellulaceae</taxon>
        <taxon>Novipirellula</taxon>
    </lineage>
</organism>
<dbReference type="SUPFAM" id="SSF50341">
    <property type="entry name" value="CheW-like"/>
    <property type="match status" value="1"/>
</dbReference>
<dbReference type="InterPro" id="IPR039315">
    <property type="entry name" value="CheW"/>
</dbReference>
<dbReference type="Pfam" id="PF01584">
    <property type="entry name" value="CheW"/>
    <property type="match status" value="1"/>
</dbReference>
<dbReference type="SMART" id="SM00260">
    <property type="entry name" value="CheW"/>
    <property type="match status" value="1"/>
</dbReference>
<dbReference type="PANTHER" id="PTHR22617">
    <property type="entry name" value="CHEMOTAXIS SENSOR HISTIDINE KINASE-RELATED"/>
    <property type="match status" value="1"/>
</dbReference>
<dbReference type="Proteomes" id="UP000316304">
    <property type="component" value="Unassembled WGS sequence"/>
</dbReference>
<dbReference type="Gene3D" id="2.40.50.180">
    <property type="entry name" value="CheA-289, Domain 4"/>
    <property type="match status" value="1"/>
</dbReference>
<name>A0A5C6C8M6_9BACT</name>
<dbReference type="OrthoDB" id="9794382at2"/>
<protein>
    <submittedName>
        <fullName evidence="3">Chemotaxis protein CheW</fullName>
    </submittedName>
</protein>
<feature type="region of interest" description="Disordered" evidence="1">
    <location>
        <begin position="105"/>
        <end position="137"/>
    </location>
</feature>
<sequence>MEIEILVFECGGRHFGVDAQCVRGVLRAVALAPVPQAPDVVMGLVNLRGRILTVLDTQQLLGLGASSLRHSDHLIVVDAGACEMALHVDQAIDLLSIEQDNASEYGHQGGEHLAGSAPLTTPPPLTKPPHSEAPPQLTDTAPRLVRTVAKTHLGVVQVLAPSQWFRGDAMKEILAIATSTTATQLTPALNL</sequence>